<dbReference type="AlphaFoldDB" id="A0A4Q9HEW6"/>
<name>A0A4Q9HEW6_9SPHI</name>
<dbReference type="InterPro" id="IPR026455">
    <property type="entry name" value="GRASP_w_spasm"/>
</dbReference>
<dbReference type="SUPFAM" id="SSF56059">
    <property type="entry name" value="Glutathione synthetase ATP-binding domain-like"/>
    <property type="match status" value="1"/>
</dbReference>
<organism evidence="1 2">
    <name type="scientific">Pedobacter kyonggii</name>
    <dbReference type="NCBI Taxonomy" id="1926871"/>
    <lineage>
        <taxon>Bacteria</taxon>
        <taxon>Pseudomonadati</taxon>
        <taxon>Bacteroidota</taxon>
        <taxon>Sphingobacteriia</taxon>
        <taxon>Sphingobacteriales</taxon>
        <taxon>Sphingobacteriaceae</taxon>
        <taxon>Pedobacter</taxon>
    </lineage>
</organism>
<dbReference type="OrthoDB" id="583309at2"/>
<accession>A0A4Q9HEW6</accession>
<dbReference type="RefSeq" id="WP_131029365.1">
    <property type="nucleotide sequence ID" value="NZ_SIXF01000005.1"/>
</dbReference>
<evidence type="ECO:0000313" key="1">
    <source>
        <dbReference type="EMBL" id="TBO43111.1"/>
    </source>
</evidence>
<evidence type="ECO:0000313" key="2">
    <source>
        <dbReference type="Proteomes" id="UP000291819"/>
    </source>
</evidence>
<comment type="caution">
    <text evidence="1">The sequence shown here is derived from an EMBL/GenBank/DDBJ whole genome shotgun (WGS) entry which is preliminary data.</text>
</comment>
<dbReference type="Proteomes" id="UP000291819">
    <property type="component" value="Unassembled WGS sequence"/>
</dbReference>
<keyword evidence="2" id="KW-1185">Reference proteome</keyword>
<reference evidence="1 2" key="1">
    <citation type="submission" date="2019-02" db="EMBL/GenBank/DDBJ databases">
        <title>Pedobacter kyonggii whole genome sequence analysis.</title>
        <authorList>
            <person name="Dahal R.H."/>
        </authorList>
    </citation>
    <scope>NUCLEOTIDE SEQUENCE [LARGE SCALE GENOMIC DNA]</scope>
    <source>
        <strain evidence="1 2">K-4-11-1</strain>
    </source>
</reference>
<sequence>MILIFSITDDYSTAMVINWLLHLKKKFIRINEDTDAKLISITEKDFIININGKTIHSNEITKIWYRRGDIDFVKNFNSQHISNYLSAENASLMEYIHFTFDKKDGINNFKTRDINKLHLLDLCSKLKIPAPNFIVTGNKEALLEFYKQEKNIISKPLNAPLSIFDTDDFIHLTYTTEITVADIEALPNEFVPTFFQKNILKSYEIRCFYLNGNFYAMAIFSQNNSKTKVDFRNYDRSKPNRITPYLFPKYYERKIKGLLDNMGLNCASFDVVLSKEDQQYYFLDLNPIGQFGMVSSPCNYNLEKEIALNL</sequence>
<dbReference type="Gene3D" id="3.30.470.20">
    <property type="entry name" value="ATP-grasp fold, B domain"/>
    <property type="match status" value="1"/>
</dbReference>
<gene>
    <name evidence="1" type="primary">gwsG</name>
    <name evidence="1" type="ORF">EYS08_07075</name>
</gene>
<protein>
    <submittedName>
        <fullName evidence="1">Grasp-with-spasm system ATP-grasp peptide maturase</fullName>
    </submittedName>
</protein>
<proteinExistence type="predicted"/>
<dbReference type="EMBL" id="SIXF01000005">
    <property type="protein sequence ID" value="TBO43111.1"/>
    <property type="molecule type" value="Genomic_DNA"/>
</dbReference>
<dbReference type="NCBIfam" id="TIGR04192">
    <property type="entry name" value="GRASP_w_spasm"/>
    <property type="match status" value="1"/>
</dbReference>